<dbReference type="AlphaFoldDB" id="A0A6C2UW03"/>
<dbReference type="GO" id="GO:0005886">
    <property type="term" value="C:plasma membrane"/>
    <property type="evidence" value="ECO:0007669"/>
    <property type="project" value="UniProtKB-SubCell"/>
</dbReference>
<dbReference type="Gene3D" id="1.20.1080.10">
    <property type="entry name" value="Glycerol uptake facilitator protein"/>
    <property type="match status" value="1"/>
</dbReference>
<feature type="transmembrane region" description="Helical" evidence="10">
    <location>
        <begin position="159"/>
        <end position="181"/>
    </location>
</feature>
<dbReference type="InterPro" id="IPR024002">
    <property type="entry name" value="For/NO2_transpt_CS"/>
</dbReference>
<evidence type="ECO:0000256" key="9">
    <source>
        <dbReference type="ARBA" id="ARBA00049660"/>
    </source>
</evidence>
<keyword evidence="5 10" id="KW-0812">Transmembrane</keyword>
<reference evidence="11 12" key="1">
    <citation type="submission" date="2019-04" db="EMBL/GenBank/DDBJ databases">
        <authorList>
            <person name="Van Vliet M D."/>
        </authorList>
    </citation>
    <scope>NUCLEOTIDE SEQUENCE [LARGE SCALE GENOMIC DNA]</scope>
    <source>
        <strain evidence="11 12">F21</strain>
    </source>
</reference>
<evidence type="ECO:0000256" key="2">
    <source>
        <dbReference type="ARBA" id="ARBA00022448"/>
    </source>
</evidence>
<dbReference type="Pfam" id="PF01226">
    <property type="entry name" value="Form_Nir_trans"/>
    <property type="match status" value="1"/>
</dbReference>
<keyword evidence="2" id="KW-0813">Transport</keyword>
<feature type="transmembrane region" description="Helical" evidence="10">
    <location>
        <begin position="193"/>
        <end position="215"/>
    </location>
</feature>
<dbReference type="PANTHER" id="PTHR30520">
    <property type="entry name" value="FORMATE TRANSPORTER-RELATED"/>
    <property type="match status" value="1"/>
</dbReference>
<keyword evidence="3" id="KW-1003">Cell membrane</keyword>
<evidence type="ECO:0000256" key="7">
    <source>
        <dbReference type="ARBA" id="ARBA00023136"/>
    </source>
</evidence>
<feature type="transmembrane region" description="Helical" evidence="10">
    <location>
        <begin position="67"/>
        <end position="88"/>
    </location>
</feature>
<dbReference type="PANTHER" id="PTHR30520:SF10">
    <property type="entry name" value="FORMATE CHANNEL FOCA-RELATED"/>
    <property type="match status" value="1"/>
</dbReference>
<dbReference type="GO" id="GO:0015499">
    <property type="term" value="F:formate transmembrane transporter activity"/>
    <property type="evidence" value="ECO:0007669"/>
    <property type="project" value="TreeGrafter"/>
</dbReference>
<dbReference type="NCBIfam" id="TIGR00790">
    <property type="entry name" value="fnt"/>
    <property type="match status" value="1"/>
</dbReference>
<dbReference type="InterPro" id="IPR000292">
    <property type="entry name" value="For/NO2_transpt"/>
</dbReference>
<name>A0A6C2UW03_9BACT</name>
<evidence type="ECO:0000256" key="4">
    <source>
        <dbReference type="ARBA" id="ARBA00022519"/>
    </source>
</evidence>
<protein>
    <submittedName>
        <fullName evidence="11">Putative formate transporter 1</fullName>
    </submittedName>
</protein>
<organism evidence="11 12">
    <name type="scientific">Pontiella sulfatireligans</name>
    <dbReference type="NCBI Taxonomy" id="2750658"/>
    <lineage>
        <taxon>Bacteria</taxon>
        <taxon>Pseudomonadati</taxon>
        <taxon>Kiritimatiellota</taxon>
        <taxon>Kiritimatiellia</taxon>
        <taxon>Kiritimatiellales</taxon>
        <taxon>Pontiellaceae</taxon>
        <taxon>Pontiella</taxon>
    </lineage>
</organism>
<dbReference type="RefSeq" id="WP_136065624.1">
    <property type="nucleotide sequence ID" value="NZ_CAAHFH010000003.1"/>
</dbReference>
<feature type="transmembrane region" description="Helical" evidence="10">
    <location>
        <begin position="33"/>
        <end position="55"/>
    </location>
</feature>
<evidence type="ECO:0000256" key="5">
    <source>
        <dbReference type="ARBA" id="ARBA00022692"/>
    </source>
</evidence>
<feature type="transmembrane region" description="Helical" evidence="10">
    <location>
        <begin position="249"/>
        <end position="271"/>
    </location>
</feature>
<keyword evidence="12" id="KW-1185">Reference proteome</keyword>
<accession>A0A6C2UW03</accession>
<comment type="catalytic activity">
    <reaction evidence="8">
        <text>formate(in) = formate(out)</text>
        <dbReference type="Rhea" id="RHEA:29679"/>
        <dbReference type="ChEBI" id="CHEBI:15740"/>
    </reaction>
</comment>
<evidence type="ECO:0000256" key="8">
    <source>
        <dbReference type="ARBA" id="ARBA00035914"/>
    </source>
</evidence>
<feature type="transmembrane region" description="Helical" evidence="10">
    <location>
        <begin position="109"/>
        <end position="130"/>
    </location>
</feature>
<comment type="similarity">
    <text evidence="9">Belongs to the FNT transporter (TC 1.A.16) family.</text>
</comment>
<dbReference type="PROSITE" id="PS01005">
    <property type="entry name" value="FORMATE_NITRITE_TP_1"/>
    <property type="match status" value="1"/>
</dbReference>
<dbReference type="Proteomes" id="UP000346198">
    <property type="component" value="Unassembled WGS sequence"/>
</dbReference>
<evidence type="ECO:0000313" key="12">
    <source>
        <dbReference type="Proteomes" id="UP000346198"/>
    </source>
</evidence>
<evidence type="ECO:0000313" key="11">
    <source>
        <dbReference type="EMBL" id="VGO23364.1"/>
    </source>
</evidence>
<proteinExistence type="inferred from homology"/>
<keyword evidence="7 10" id="KW-0472">Membrane</keyword>
<evidence type="ECO:0000256" key="6">
    <source>
        <dbReference type="ARBA" id="ARBA00022989"/>
    </source>
</evidence>
<keyword evidence="4" id="KW-0997">Cell inner membrane</keyword>
<evidence type="ECO:0000256" key="10">
    <source>
        <dbReference type="SAM" id="Phobius"/>
    </source>
</evidence>
<dbReference type="EMBL" id="CAAHFH010000003">
    <property type="protein sequence ID" value="VGO23364.1"/>
    <property type="molecule type" value="Genomic_DNA"/>
</dbReference>
<dbReference type="PROSITE" id="PS01006">
    <property type="entry name" value="FORMATE_NITRITE_TP_2"/>
    <property type="match status" value="1"/>
</dbReference>
<comment type="subcellular location">
    <subcellularLocation>
        <location evidence="1">Cell inner membrane</location>
        <topology evidence="1">Multi-pass membrane protein</topology>
    </subcellularLocation>
</comment>
<sequence length="282" mass="30126">MEETITDAYVPAEMAKRAEASAIRKANRDFVSAFFLAVQAGSFIAFGAAFFTLAVHDSALGVGLTKLIGGMTFSLGLVLVIIAGADLFTGDTLMVMGCFTGKIKVRQMLRSWVFVFFGNLAGALAIVAMVHCSGHWLGNGGAVGAKALAIANAKVNLTFQQAFCSGMLCNILVCLAIWLCYSSRSVTDKILSILFPITAFVAMGFEHSIANMYFIPAGLVLKHNPEIAGMLNGTDLSNLTLSGFLVDNLLPVTLGNMIGGAIFVGTIYWILYLRKQEDHSTE</sequence>
<gene>
    <name evidence="11" type="primary">focA</name>
    <name evidence="11" type="ORF">SCARR_05471</name>
</gene>
<evidence type="ECO:0000256" key="3">
    <source>
        <dbReference type="ARBA" id="ARBA00022475"/>
    </source>
</evidence>
<evidence type="ECO:0000256" key="1">
    <source>
        <dbReference type="ARBA" id="ARBA00004429"/>
    </source>
</evidence>
<keyword evidence="6 10" id="KW-1133">Transmembrane helix</keyword>
<dbReference type="InterPro" id="IPR023271">
    <property type="entry name" value="Aquaporin-like"/>
</dbReference>